<dbReference type="EMBL" id="CACVKT020007498">
    <property type="protein sequence ID" value="CAC5408046.1"/>
    <property type="molecule type" value="Genomic_DNA"/>
</dbReference>
<evidence type="ECO:0000259" key="1">
    <source>
        <dbReference type="SMART" id="SM01114"/>
    </source>
</evidence>
<dbReference type="OrthoDB" id="10360665at2759"/>
<gene>
    <name evidence="2" type="ORF">MCOR_41466</name>
</gene>
<proteinExistence type="predicted"/>
<dbReference type="SMART" id="SM01114">
    <property type="entry name" value="CXC"/>
    <property type="match status" value="1"/>
</dbReference>
<sequence>MAFSMKSGTPLSNFRQYIPFPRAICMTDGSMHHQDTKSNATRSLCGRYESVQLERLPQSFNEYLVIFEGMFMINSKPIRSHHKTFKDIIEYLVRRWIIPHAKLSANEIHILFDRPNSLTNDKPSLKDLERSRWDKNLKENPYKALEFSFLSELPKGKWVDFLKNREKQTELYRLLGQELLSLVQPHLKECQTVILSGCFDLGNCCGIKGNQNIVPGYLSSDREEHGFLSFVGLIGSMYFKKHATEFLPDFRNANKLFKDFFQRNHNLTVRKVHEYWLSHIRDKVQVRVSYEDEIPPSIGALYYHWRRTCLISKMYDLSSNTIMNLPSFQDHGFSINDNILSPLWDDETRIKSVQKHVDWLLRGCKCKKGCIKNTCKCKKSNNECGPGCSCLNCKNCSNNSVSKTLEIEIEEEENDDSDDESIGTN</sequence>
<dbReference type="AlphaFoldDB" id="A0A6J8DJ04"/>
<dbReference type="InterPro" id="IPR033467">
    <property type="entry name" value="Tesmin/TSO1-like_CXC"/>
</dbReference>
<evidence type="ECO:0000313" key="2">
    <source>
        <dbReference type="EMBL" id="CAC5408046.1"/>
    </source>
</evidence>
<name>A0A6J8DJ04_MYTCO</name>
<dbReference type="Proteomes" id="UP000507470">
    <property type="component" value="Unassembled WGS sequence"/>
</dbReference>
<keyword evidence="3" id="KW-1185">Reference proteome</keyword>
<protein>
    <recommendedName>
        <fullName evidence="1">Tesmin/TSO1-like CXC domain-containing protein</fullName>
    </recommendedName>
</protein>
<accession>A0A6J8DJ04</accession>
<feature type="domain" description="Tesmin/TSO1-like CXC" evidence="1">
    <location>
        <begin position="359"/>
        <end position="399"/>
    </location>
</feature>
<organism evidence="2 3">
    <name type="scientific">Mytilus coruscus</name>
    <name type="common">Sea mussel</name>
    <dbReference type="NCBI Taxonomy" id="42192"/>
    <lineage>
        <taxon>Eukaryota</taxon>
        <taxon>Metazoa</taxon>
        <taxon>Spiralia</taxon>
        <taxon>Lophotrochozoa</taxon>
        <taxon>Mollusca</taxon>
        <taxon>Bivalvia</taxon>
        <taxon>Autobranchia</taxon>
        <taxon>Pteriomorphia</taxon>
        <taxon>Mytilida</taxon>
        <taxon>Mytiloidea</taxon>
        <taxon>Mytilidae</taxon>
        <taxon>Mytilinae</taxon>
        <taxon>Mytilus</taxon>
    </lineage>
</organism>
<reference evidence="2 3" key="1">
    <citation type="submission" date="2020-06" db="EMBL/GenBank/DDBJ databases">
        <authorList>
            <person name="Li R."/>
            <person name="Bekaert M."/>
        </authorList>
    </citation>
    <scope>NUCLEOTIDE SEQUENCE [LARGE SCALE GENOMIC DNA]</scope>
    <source>
        <strain evidence="3">wild</strain>
    </source>
</reference>
<evidence type="ECO:0000313" key="3">
    <source>
        <dbReference type="Proteomes" id="UP000507470"/>
    </source>
</evidence>